<dbReference type="CDD" id="cd08168">
    <property type="entry name" value="Cytochrom_C3"/>
    <property type="match status" value="1"/>
</dbReference>
<sequence length="798" mass="88132">MNPRSFFRFEHSRWRIAAAVLALLAGATGILLHRAISSRDDQHYANGYAPPQSCNRCHARIAETYKQTGMGRSFHRVSPQTETADFKTRNTITHEPSGKRYEMVQQDGALYLRRSVLNQDSAQEIESYVQSMDYAIGSGNHARTYLHRTTDGKLIELPVSWYTELGGYWAMSPGYDQATQMDVHRAIGKDCMFCHNGYPSSDPGSGSLSDGATFAEQLPEGIDCQRCHGPGAAHVKAASAWFPNKEKVRATIVNPAHLPRERQMDVCRQCHLETTSLPLPNSVRRYDRAAYSFKPGEPLQDFEIAFDHAPGSALKDRFEVAHQAYRLQKSKCYLKSDMTCITCHNPHRPQRGEAGAAQYRAVCQGCHQAEHPRLAATTVTRDSDCLGCHMWKRRTEDAVHVVMTDHFIQRFKPKDDLLAPIQETIPAYQGEVVAYDPRLLSEMPEGNLYYAVAQVAAGSNLKQGISLLQRALEEQKPQHAGFYFALAAAQARAGNDAEAINWYEQAIKQPDHTSAMLREQAAALARLHQLPQALQVAGKAVAAAPNDAVAYTTLGNIQLQLGNVQQAQQALERALSLDPEMADAQNLMGLTFTRLSKPDDAARNFRRALQIDPGLTEARINLAVLLADQGDMEKAEAAMQSLLRTNPESADLHHRYALVLASNKQWVKAMEQMQQAIHIDPRSAALYADLGDISVAAGKIDAAVSQYRQAIALDSGQLKAHLELASILMAQNKPAAAEEEYRSAAAASPQNGEVHLALADLALRRGSTVEARQQLELALKSDDPSARQTAYRLLSGQR</sequence>
<accession>A0A5B9EHG9</accession>
<feature type="domain" description="Doubled CXXCH motif" evidence="4">
    <location>
        <begin position="339"/>
        <end position="369"/>
    </location>
</feature>
<evidence type="ECO:0000256" key="2">
    <source>
        <dbReference type="ARBA" id="ARBA00022803"/>
    </source>
</evidence>
<gene>
    <name evidence="5" type="ORF">FTW19_21175</name>
</gene>
<dbReference type="PROSITE" id="PS50005">
    <property type="entry name" value="TPR"/>
    <property type="match status" value="5"/>
</dbReference>
<dbReference type="AlphaFoldDB" id="A0A5B9EHG9"/>
<keyword evidence="6" id="KW-1185">Reference proteome</keyword>
<dbReference type="Gene3D" id="1.25.40.10">
    <property type="entry name" value="Tetratricopeptide repeat domain"/>
    <property type="match status" value="3"/>
</dbReference>
<dbReference type="Pfam" id="PF14559">
    <property type="entry name" value="TPR_19"/>
    <property type="match status" value="2"/>
</dbReference>
<dbReference type="SUPFAM" id="SSF48452">
    <property type="entry name" value="TPR-like"/>
    <property type="match status" value="1"/>
</dbReference>
<feature type="repeat" description="TPR" evidence="3">
    <location>
        <begin position="548"/>
        <end position="581"/>
    </location>
</feature>
<dbReference type="GO" id="GO:0009279">
    <property type="term" value="C:cell outer membrane"/>
    <property type="evidence" value="ECO:0007669"/>
    <property type="project" value="TreeGrafter"/>
</dbReference>
<dbReference type="SMART" id="SM00028">
    <property type="entry name" value="TPR"/>
    <property type="match status" value="9"/>
</dbReference>
<dbReference type="Proteomes" id="UP000321820">
    <property type="component" value="Chromosome"/>
</dbReference>
<keyword evidence="1" id="KW-0677">Repeat</keyword>
<dbReference type="PROSITE" id="PS50293">
    <property type="entry name" value="TPR_REGION"/>
    <property type="match status" value="1"/>
</dbReference>
<dbReference type="InterPro" id="IPR019734">
    <property type="entry name" value="TPR_rpt"/>
</dbReference>
<dbReference type="EMBL" id="CP042806">
    <property type="protein sequence ID" value="QEE30270.1"/>
    <property type="molecule type" value="Genomic_DNA"/>
</dbReference>
<reference evidence="5 6" key="1">
    <citation type="submission" date="2019-08" db="EMBL/GenBank/DDBJ databases">
        <title>Complete genome sequence of Terriglobus albidus strain ORNL.</title>
        <authorList>
            <person name="Podar M."/>
        </authorList>
    </citation>
    <scope>NUCLEOTIDE SEQUENCE [LARGE SCALE GENOMIC DNA]</scope>
    <source>
        <strain evidence="5 6">ORNL</strain>
    </source>
</reference>
<keyword evidence="2 3" id="KW-0802">TPR repeat</keyword>
<dbReference type="Pfam" id="PF13432">
    <property type="entry name" value="TPR_16"/>
    <property type="match status" value="2"/>
</dbReference>
<evidence type="ECO:0000259" key="4">
    <source>
        <dbReference type="Pfam" id="PF09699"/>
    </source>
</evidence>
<dbReference type="Pfam" id="PF09699">
    <property type="entry name" value="Paired_CXXCH_1"/>
    <property type="match status" value="1"/>
</dbReference>
<name>A0A5B9EHG9_9BACT</name>
<dbReference type="SUPFAM" id="SSF81901">
    <property type="entry name" value="HCP-like"/>
    <property type="match status" value="1"/>
</dbReference>
<dbReference type="Gene3D" id="1.10.1130.10">
    <property type="entry name" value="Flavocytochrome C3, Chain A"/>
    <property type="match status" value="1"/>
</dbReference>
<dbReference type="SUPFAM" id="SSF48695">
    <property type="entry name" value="Multiheme cytochromes"/>
    <property type="match status" value="1"/>
</dbReference>
<dbReference type="InterPro" id="IPR050498">
    <property type="entry name" value="Ycf3"/>
</dbReference>
<feature type="repeat" description="TPR" evidence="3">
    <location>
        <begin position="684"/>
        <end position="717"/>
    </location>
</feature>
<dbReference type="KEGG" id="talb:FTW19_21175"/>
<proteinExistence type="predicted"/>
<dbReference type="Pfam" id="PF13181">
    <property type="entry name" value="TPR_8"/>
    <property type="match status" value="1"/>
</dbReference>
<evidence type="ECO:0000313" key="6">
    <source>
        <dbReference type="Proteomes" id="UP000321820"/>
    </source>
</evidence>
<dbReference type="InterPro" id="IPR036280">
    <property type="entry name" value="Multihaem_cyt_sf"/>
</dbReference>
<protein>
    <submittedName>
        <fullName evidence="5">Tetratricopeptide repeat protein</fullName>
    </submittedName>
</protein>
<dbReference type="RefSeq" id="WP_147649539.1">
    <property type="nucleotide sequence ID" value="NZ_CP042806.1"/>
</dbReference>
<dbReference type="GO" id="GO:0046813">
    <property type="term" value="P:receptor-mediated virion attachment to host cell"/>
    <property type="evidence" value="ECO:0007669"/>
    <property type="project" value="TreeGrafter"/>
</dbReference>
<organism evidence="5 6">
    <name type="scientific">Terriglobus albidus</name>
    <dbReference type="NCBI Taxonomy" id="1592106"/>
    <lineage>
        <taxon>Bacteria</taxon>
        <taxon>Pseudomonadati</taxon>
        <taxon>Acidobacteriota</taxon>
        <taxon>Terriglobia</taxon>
        <taxon>Terriglobales</taxon>
        <taxon>Acidobacteriaceae</taxon>
        <taxon>Terriglobus</taxon>
    </lineage>
</organism>
<feature type="repeat" description="TPR" evidence="3">
    <location>
        <begin position="650"/>
        <end position="683"/>
    </location>
</feature>
<feature type="repeat" description="TPR" evidence="3">
    <location>
        <begin position="582"/>
        <end position="615"/>
    </location>
</feature>
<dbReference type="PANTHER" id="PTHR44858:SF1">
    <property type="entry name" value="UDP-N-ACETYLGLUCOSAMINE--PEPTIDE N-ACETYLGLUCOSAMINYLTRANSFERASE SPINDLY-RELATED"/>
    <property type="match status" value="1"/>
</dbReference>
<evidence type="ECO:0000313" key="5">
    <source>
        <dbReference type="EMBL" id="QEE30270.1"/>
    </source>
</evidence>
<feature type="repeat" description="TPR" evidence="3">
    <location>
        <begin position="616"/>
        <end position="649"/>
    </location>
</feature>
<evidence type="ECO:0000256" key="3">
    <source>
        <dbReference type="PROSITE-ProRule" id="PRU00339"/>
    </source>
</evidence>
<evidence type="ECO:0000256" key="1">
    <source>
        <dbReference type="ARBA" id="ARBA00022737"/>
    </source>
</evidence>
<dbReference type="PANTHER" id="PTHR44858">
    <property type="entry name" value="TETRATRICOPEPTIDE REPEAT PROTEIN 6"/>
    <property type="match status" value="1"/>
</dbReference>
<dbReference type="InterPro" id="IPR010177">
    <property type="entry name" value="Paired_CXXCH_1"/>
</dbReference>
<dbReference type="InterPro" id="IPR011990">
    <property type="entry name" value="TPR-like_helical_dom_sf"/>
</dbReference>
<dbReference type="OrthoDB" id="9814800at2"/>